<dbReference type="EMBL" id="NWUO01000002">
    <property type="protein sequence ID" value="PNS13014.1"/>
    <property type="molecule type" value="Genomic_DNA"/>
</dbReference>
<proteinExistence type="predicted"/>
<comment type="caution">
    <text evidence="2">The sequence shown here is derived from an EMBL/GenBank/DDBJ whole genome shotgun (WGS) entry which is preliminary data.</text>
</comment>
<dbReference type="Pfam" id="PF07027">
    <property type="entry name" value="DUF1318"/>
    <property type="match status" value="1"/>
</dbReference>
<gene>
    <name evidence="2" type="ORF">COO59_03625</name>
</gene>
<dbReference type="PIRSF" id="PIRSF025560">
    <property type="entry name" value="UCP025560"/>
    <property type="match status" value="1"/>
</dbReference>
<dbReference type="OrthoDB" id="9798130at2"/>
<dbReference type="Proteomes" id="UP000236345">
    <property type="component" value="Unassembled WGS sequence"/>
</dbReference>
<accession>A0A2K1QDA1</accession>
<keyword evidence="1" id="KW-0732">Signal</keyword>
<dbReference type="AlphaFoldDB" id="A0A2K1QDA1"/>
<evidence type="ECO:0000313" key="2">
    <source>
        <dbReference type="EMBL" id="PNS13014.1"/>
    </source>
</evidence>
<evidence type="ECO:0000256" key="1">
    <source>
        <dbReference type="SAM" id="SignalP"/>
    </source>
</evidence>
<feature type="chain" id="PRO_5014380783" evidence="1">
    <location>
        <begin position="21"/>
        <end position="107"/>
    </location>
</feature>
<protein>
    <submittedName>
        <fullName evidence="2">Amine metabolic protein ydbL</fullName>
    </submittedName>
</protein>
<sequence length="107" mass="11908">MKGWVNLCLLCLLAAPQAQALTLDEARQQGRVGETLSGYLAPRQQDAETQALIAHINQQREQRYRDVAQRNNLPTADVARIAGAKLVQRAAVGEYVQGVNGRWIRKQ</sequence>
<dbReference type="RefSeq" id="WP_103058483.1">
    <property type="nucleotide sequence ID" value="NZ_BSOF01000026.1"/>
</dbReference>
<keyword evidence="3" id="KW-1185">Reference proteome</keyword>
<feature type="signal peptide" evidence="1">
    <location>
        <begin position="1"/>
        <end position="20"/>
    </location>
</feature>
<name>A0A2K1QDA1_9GAMM</name>
<evidence type="ECO:0000313" key="3">
    <source>
        <dbReference type="Proteomes" id="UP000236345"/>
    </source>
</evidence>
<organism evidence="2 3">
    <name type="scientific">Mixta theicola</name>
    <dbReference type="NCBI Taxonomy" id="1458355"/>
    <lineage>
        <taxon>Bacteria</taxon>
        <taxon>Pseudomonadati</taxon>
        <taxon>Pseudomonadota</taxon>
        <taxon>Gammaproteobacteria</taxon>
        <taxon>Enterobacterales</taxon>
        <taxon>Erwiniaceae</taxon>
        <taxon>Mixta</taxon>
    </lineage>
</organism>
<dbReference type="InterPro" id="IPR008309">
    <property type="entry name" value="YdbL"/>
</dbReference>
<reference evidence="3" key="1">
    <citation type="submission" date="2017-09" db="EMBL/GenBank/DDBJ databases">
        <authorList>
            <person name="Palmer M."/>
            <person name="Steenkamp E.T."/>
            <person name="Coetzee M.P."/>
            <person name="Avontuur J.R."/>
            <person name="Van Zyl E."/>
            <person name="Chan W.-Y."/>
            <person name="Blom J."/>
            <person name="Venter S.N."/>
        </authorList>
    </citation>
    <scope>NUCLEOTIDE SEQUENCE [LARGE SCALE GENOMIC DNA]</scope>
    <source>
        <strain evidence="3">QC88-366</strain>
    </source>
</reference>